<dbReference type="InterPro" id="IPR036388">
    <property type="entry name" value="WH-like_DNA-bd_sf"/>
</dbReference>
<dbReference type="InterPro" id="IPR000792">
    <property type="entry name" value="Tscrpt_reg_LuxR_C"/>
</dbReference>
<keyword evidence="1" id="KW-0547">Nucleotide-binding</keyword>
<dbReference type="GO" id="GO:0005524">
    <property type="term" value="F:ATP binding"/>
    <property type="evidence" value="ECO:0007669"/>
    <property type="project" value="UniProtKB-KW"/>
</dbReference>
<dbReference type="GO" id="GO:0004016">
    <property type="term" value="F:adenylate cyclase activity"/>
    <property type="evidence" value="ECO:0007669"/>
    <property type="project" value="TreeGrafter"/>
</dbReference>
<sequence length="896" mass="93854">MALVGREPELKYLDELIAGIGERGGAVLIEGEPGIGKTALLRELPAMASVAGVRVLTVTATAAESELPYAGLHQIVFPLRSGIAALPPAQAAALDAALGLAEAPAPSEYLTGAALLTLLSDTAAERPLLLLVEDLHWLDRPSAAALAFLARRLESEPIVLVATGRGGSGTGLPEAGAEVLALSRLTDDEAARLLDTGVPGLDPAARSRVLAAAAGNPLALKELPATADAAAAELPLTERLERAFGLRASGLPEPTRLALLAAALDELPVPQAVRAASLLLDAPVDEDVLTPAVGARLIDIDSGTVRFRHPLMRSAIPAAAGSELRRRAHTAVAATLPEYPDRAARHRAAGVIGPDDTAAEDLAATAERALRRGGVAAAIAALEQSAYLSASADRRAERLLRAAELAVETGDRDTVTRLLGAAGELTPRQRALATWLRSGFDDGAGEDPARVTELARLAESVAAEGDRDLAMRILWGTAMRCFWSEPGPRARRVLLEVADGLGLPADDPHIIAITAYVAPFERGAAVLRDLTARAGATGTDPEMDRCLGSAALQIGAFDLAARFSAAAITGLRAQGRLGLLTRALAVRAWSCARTGDLSGAATAAAEAQRLGPETGQHLMYGLAVAVGAEIAALRGDFEEASAAADRAQAIGLAVAARPVLATVQRARALVAAGQGRYEDALDDLRRVLDPADPAYQLALGAYAVGDLAEAAVRSGRTSEIEGIVAAVEDTAKDTPSPALWIGLRCARALLDPAEERFTEALAAGLTAWPLERARMQLAFGEWLRRQRRVVESRAQLRAARDGFDALGARPWAERARRELRGAGETSPRRDPDARDALTPNELGIAQLAAEGLTNREIGQRLFLSHRTVSTHLYRIFPKLGITSRAELAAALRDAED</sequence>
<dbReference type="HOGENOM" id="CLU_006850_4_1_11"/>
<dbReference type="GO" id="GO:0006355">
    <property type="term" value="P:regulation of DNA-templated transcription"/>
    <property type="evidence" value="ECO:0007669"/>
    <property type="project" value="InterPro"/>
</dbReference>
<evidence type="ECO:0000256" key="2">
    <source>
        <dbReference type="ARBA" id="ARBA00022840"/>
    </source>
</evidence>
<evidence type="ECO:0000256" key="1">
    <source>
        <dbReference type="ARBA" id="ARBA00022741"/>
    </source>
</evidence>
<dbReference type="Gene3D" id="1.10.10.10">
    <property type="entry name" value="Winged helix-like DNA-binding domain superfamily/Winged helix DNA-binding domain"/>
    <property type="match status" value="1"/>
</dbReference>
<evidence type="ECO:0000313" key="5">
    <source>
        <dbReference type="EMBL" id="AHH17412.1"/>
    </source>
</evidence>
<dbReference type="AlphaFoldDB" id="W5TDX1"/>
<reference evidence="5 6" key="1">
    <citation type="journal article" date="2014" name="Appl. Environ. Microbiol.">
        <title>Insights into the Microbial Degradation of Rubber and Gutta-Percha by Analysis of the Complete Genome of Nocardia nova SH22a.</title>
        <authorList>
            <person name="Luo Q."/>
            <person name="Hiessl S."/>
            <person name="Poehlein A."/>
            <person name="Daniel R."/>
            <person name="Steinbuchel A."/>
        </authorList>
    </citation>
    <scope>NUCLEOTIDE SEQUENCE [LARGE SCALE GENOMIC DNA]</scope>
    <source>
        <strain evidence="5">SH22a</strain>
    </source>
</reference>
<dbReference type="GO" id="GO:0005737">
    <property type="term" value="C:cytoplasm"/>
    <property type="evidence" value="ECO:0007669"/>
    <property type="project" value="TreeGrafter"/>
</dbReference>
<dbReference type="SUPFAM" id="SSF46894">
    <property type="entry name" value="C-terminal effector domain of the bipartite response regulators"/>
    <property type="match status" value="1"/>
</dbReference>
<dbReference type="Proteomes" id="UP000019150">
    <property type="component" value="Chromosome"/>
</dbReference>
<dbReference type="InterPro" id="IPR041664">
    <property type="entry name" value="AAA_16"/>
</dbReference>
<dbReference type="PATRIC" id="fig|1415166.3.peg.2680"/>
<dbReference type="GO" id="GO:0003677">
    <property type="term" value="F:DNA binding"/>
    <property type="evidence" value="ECO:0007669"/>
    <property type="project" value="InterPro"/>
</dbReference>
<feature type="compositionally biased region" description="Basic and acidic residues" evidence="3">
    <location>
        <begin position="818"/>
        <end position="835"/>
    </location>
</feature>
<feature type="region of interest" description="Disordered" evidence="3">
    <location>
        <begin position="818"/>
        <end position="837"/>
    </location>
</feature>
<dbReference type="PRINTS" id="PR00038">
    <property type="entry name" value="HTHLUXR"/>
</dbReference>
<dbReference type="PANTHER" id="PTHR16305">
    <property type="entry name" value="TESTICULAR SOLUBLE ADENYLYL CYCLASE"/>
    <property type="match status" value="1"/>
</dbReference>
<dbReference type="SUPFAM" id="SSF48452">
    <property type="entry name" value="TPR-like"/>
    <property type="match status" value="1"/>
</dbReference>
<dbReference type="Pfam" id="PF00196">
    <property type="entry name" value="GerE"/>
    <property type="match status" value="1"/>
</dbReference>
<dbReference type="EMBL" id="CP006850">
    <property type="protein sequence ID" value="AHH17412.1"/>
    <property type="molecule type" value="Genomic_DNA"/>
</dbReference>
<dbReference type="PRINTS" id="PR01874">
    <property type="entry name" value="DNAREPAIRADA"/>
</dbReference>
<dbReference type="STRING" id="1415166.NONO_c26200"/>
<proteinExistence type="predicted"/>
<accession>W5TDX1</accession>
<feature type="domain" description="HTH luxR-type" evidence="4">
    <location>
        <begin position="830"/>
        <end position="895"/>
    </location>
</feature>
<dbReference type="OrthoDB" id="134933at2"/>
<dbReference type="InterPro" id="IPR016032">
    <property type="entry name" value="Sig_transdc_resp-reg_C-effctor"/>
</dbReference>
<dbReference type="SMART" id="SM00421">
    <property type="entry name" value="HTH_LUXR"/>
    <property type="match status" value="1"/>
</dbReference>
<keyword evidence="6" id="KW-1185">Reference proteome</keyword>
<evidence type="ECO:0000313" key="6">
    <source>
        <dbReference type="Proteomes" id="UP000019150"/>
    </source>
</evidence>
<dbReference type="SUPFAM" id="SSF52540">
    <property type="entry name" value="P-loop containing nucleoside triphosphate hydrolases"/>
    <property type="match status" value="1"/>
</dbReference>
<keyword evidence="2" id="KW-0067">ATP-binding</keyword>
<evidence type="ECO:0000259" key="4">
    <source>
        <dbReference type="PROSITE" id="PS50043"/>
    </source>
</evidence>
<name>W5TDX1_9NOCA</name>
<dbReference type="InterPro" id="IPR027417">
    <property type="entry name" value="P-loop_NTPase"/>
</dbReference>
<dbReference type="Gene3D" id="1.25.40.10">
    <property type="entry name" value="Tetratricopeptide repeat domain"/>
    <property type="match status" value="1"/>
</dbReference>
<dbReference type="InterPro" id="IPR011990">
    <property type="entry name" value="TPR-like_helical_dom_sf"/>
</dbReference>
<gene>
    <name evidence="5" type="ORF">NONO_c26200</name>
</gene>
<dbReference type="PROSITE" id="PS50043">
    <property type="entry name" value="HTH_LUXR_2"/>
    <property type="match status" value="1"/>
</dbReference>
<evidence type="ECO:0000256" key="3">
    <source>
        <dbReference type="SAM" id="MobiDB-lite"/>
    </source>
</evidence>
<dbReference type="PROSITE" id="PS00622">
    <property type="entry name" value="HTH_LUXR_1"/>
    <property type="match status" value="1"/>
</dbReference>
<organism evidence="5 6">
    <name type="scientific">Nocardia nova SH22a</name>
    <dbReference type="NCBI Taxonomy" id="1415166"/>
    <lineage>
        <taxon>Bacteria</taxon>
        <taxon>Bacillati</taxon>
        <taxon>Actinomycetota</taxon>
        <taxon>Actinomycetes</taxon>
        <taxon>Mycobacteriales</taxon>
        <taxon>Nocardiaceae</taxon>
        <taxon>Nocardia</taxon>
    </lineage>
</organism>
<dbReference type="RefSeq" id="WP_025348886.1">
    <property type="nucleotide sequence ID" value="NZ_CP006850.1"/>
</dbReference>
<dbReference type="Pfam" id="PF13191">
    <property type="entry name" value="AAA_16"/>
    <property type="match status" value="1"/>
</dbReference>
<dbReference type="CDD" id="cd06170">
    <property type="entry name" value="LuxR_C_like"/>
    <property type="match status" value="1"/>
</dbReference>
<dbReference type="eggNOG" id="COG2197">
    <property type="taxonomic scope" value="Bacteria"/>
</dbReference>
<dbReference type="PANTHER" id="PTHR16305:SF35">
    <property type="entry name" value="TRANSCRIPTIONAL ACTIVATOR DOMAIN"/>
    <property type="match status" value="1"/>
</dbReference>
<dbReference type="KEGG" id="nno:NONO_c26200"/>
<protein>
    <submittedName>
        <fullName evidence="5">Transcriptional regulator</fullName>
    </submittedName>
</protein>